<keyword evidence="6" id="KW-0133">Cell shape</keyword>
<evidence type="ECO:0000313" key="17">
    <source>
        <dbReference type="EMBL" id="MBD8490476.1"/>
    </source>
</evidence>
<gene>
    <name evidence="17" type="ORF">IFO69_17120</name>
</gene>
<dbReference type="EC" id="2.5.1.7" evidence="11"/>
<evidence type="ECO:0000256" key="5">
    <source>
        <dbReference type="ARBA" id="ARBA00022679"/>
    </source>
</evidence>
<evidence type="ECO:0000256" key="14">
    <source>
        <dbReference type="ARBA" id="ARBA00042842"/>
    </source>
</evidence>
<keyword evidence="5 17" id="KW-0808">Transferase</keyword>
<comment type="similarity">
    <text evidence="10">Belongs to the EPSP synthase family. MurA subfamily.</text>
</comment>
<evidence type="ECO:0000256" key="2">
    <source>
        <dbReference type="ARBA" id="ARBA00004752"/>
    </source>
</evidence>
<dbReference type="Pfam" id="PF00275">
    <property type="entry name" value="EPSP_synthase"/>
    <property type="match status" value="1"/>
</dbReference>
<evidence type="ECO:0000256" key="12">
    <source>
        <dbReference type="ARBA" id="ARBA00039754"/>
    </source>
</evidence>
<keyword evidence="3" id="KW-0963">Cytoplasm</keyword>
<evidence type="ECO:0000313" key="18">
    <source>
        <dbReference type="Proteomes" id="UP000647133"/>
    </source>
</evidence>
<keyword evidence="7" id="KW-0573">Peptidoglycan synthesis</keyword>
<dbReference type="InterPro" id="IPR050068">
    <property type="entry name" value="MurA_subfamily"/>
</dbReference>
<evidence type="ECO:0000256" key="3">
    <source>
        <dbReference type="ARBA" id="ARBA00022490"/>
    </source>
</evidence>
<evidence type="ECO:0000256" key="15">
    <source>
        <dbReference type="ARBA" id="ARBA00047527"/>
    </source>
</evidence>
<dbReference type="InterPro" id="IPR036968">
    <property type="entry name" value="Enolpyruvate_Tfrase_sf"/>
</dbReference>
<organism evidence="17 18">
    <name type="scientific">Echinicola arenosa</name>
    <dbReference type="NCBI Taxonomy" id="2774144"/>
    <lineage>
        <taxon>Bacteria</taxon>
        <taxon>Pseudomonadati</taxon>
        <taxon>Bacteroidota</taxon>
        <taxon>Cytophagia</taxon>
        <taxon>Cytophagales</taxon>
        <taxon>Cyclobacteriaceae</taxon>
        <taxon>Echinicola</taxon>
    </lineage>
</organism>
<reference evidence="17 18" key="1">
    <citation type="submission" date="2020-09" db="EMBL/GenBank/DDBJ databases">
        <title>Echinicola sp. CAU 1574 isolated from sand of Sido Beach.</title>
        <authorList>
            <person name="Kim W."/>
        </authorList>
    </citation>
    <scope>NUCLEOTIDE SEQUENCE [LARGE SCALE GENOMIC DNA]</scope>
    <source>
        <strain evidence="17 18">CAU 1574</strain>
    </source>
</reference>
<protein>
    <recommendedName>
        <fullName evidence="12">UDP-N-acetylglucosamine 1-carboxyvinyltransferase</fullName>
        <ecNumber evidence="11">2.5.1.7</ecNumber>
    </recommendedName>
    <alternativeName>
        <fullName evidence="13">Enoylpyruvate transferase</fullName>
    </alternativeName>
    <alternativeName>
        <fullName evidence="14">UDP-N-acetylglucosamine enolpyruvyl transferase</fullName>
    </alternativeName>
</protein>
<keyword evidence="4" id="KW-0132">Cell division</keyword>
<dbReference type="GO" id="GO:0008760">
    <property type="term" value="F:UDP-N-acetylglucosamine 1-carboxyvinyltransferase activity"/>
    <property type="evidence" value="ECO:0007669"/>
    <property type="project" value="UniProtKB-EC"/>
</dbReference>
<evidence type="ECO:0000256" key="9">
    <source>
        <dbReference type="ARBA" id="ARBA00023316"/>
    </source>
</evidence>
<evidence type="ECO:0000256" key="11">
    <source>
        <dbReference type="ARBA" id="ARBA00039108"/>
    </source>
</evidence>
<dbReference type="SUPFAM" id="SSF55205">
    <property type="entry name" value="EPT/RTPC-like"/>
    <property type="match status" value="1"/>
</dbReference>
<dbReference type="Gene3D" id="3.65.10.10">
    <property type="entry name" value="Enolpyruvate transferase domain"/>
    <property type="match status" value="2"/>
</dbReference>
<feature type="domain" description="Enolpyruvate transferase" evidence="16">
    <location>
        <begin position="16"/>
        <end position="418"/>
    </location>
</feature>
<sequence>MRKNVTAKITGGQIPHGRVKVSGAKNAATRLLAAALISDGQVKLENFPTELVDANYKIDFIRKNGGEVKIDKINEALTIDSDKLVSSILDSYNYPIRTTYLLVPGLIKKSGNAKIPYPGGCKIGNRGYDLHLMVWEKLGAQIIERPDYIEVIAPSGFKAGEINFPISTIGGTENALISASTIAGETTIKNAYISPEIECLIDFLRSIGSKIEVVGNSFIRVIGQSELKGSIFQVMPDRIEALTWIVYGILSGGDVLIEDVPFSSMEIPLIHLKEAGIDFYRNSTNVRVSPECLVNGTLQPFELASGTHPGIISDMQPFYTLLGLHADGISRIFDYRYPERLKYCEELIKFYPEKINWEKGSITTFGSKGFRPSSCSAYSTDLRGSMAVVIAALLAEGTSEIYNVEMALRGYNKLKDKLEHLGVKILIEEEETEWQVS</sequence>
<evidence type="ECO:0000256" key="6">
    <source>
        <dbReference type="ARBA" id="ARBA00022960"/>
    </source>
</evidence>
<evidence type="ECO:0000256" key="8">
    <source>
        <dbReference type="ARBA" id="ARBA00023306"/>
    </source>
</evidence>
<keyword evidence="8" id="KW-0131">Cell cycle</keyword>
<dbReference type="RefSeq" id="WP_192011357.1">
    <property type="nucleotide sequence ID" value="NZ_JACYTQ010000007.1"/>
</dbReference>
<dbReference type="NCBIfam" id="NF006873">
    <property type="entry name" value="PRK09369.1"/>
    <property type="match status" value="1"/>
</dbReference>
<dbReference type="PANTHER" id="PTHR43783:SF1">
    <property type="entry name" value="UDP-N-ACETYLGLUCOSAMINE 1-CARBOXYVINYLTRANSFERASE"/>
    <property type="match status" value="1"/>
</dbReference>
<comment type="catalytic activity">
    <reaction evidence="15">
        <text>phosphoenolpyruvate + UDP-N-acetyl-alpha-D-glucosamine = UDP-N-acetyl-3-O-(1-carboxyvinyl)-alpha-D-glucosamine + phosphate</text>
        <dbReference type="Rhea" id="RHEA:18681"/>
        <dbReference type="ChEBI" id="CHEBI:43474"/>
        <dbReference type="ChEBI" id="CHEBI:57705"/>
        <dbReference type="ChEBI" id="CHEBI:58702"/>
        <dbReference type="ChEBI" id="CHEBI:68483"/>
        <dbReference type="EC" id="2.5.1.7"/>
    </reaction>
</comment>
<comment type="pathway">
    <text evidence="2">Cell wall biogenesis; peptidoglycan biosynthesis.</text>
</comment>
<comment type="subcellular location">
    <subcellularLocation>
        <location evidence="1">Cytoplasm</location>
    </subcellularLocation>
</comment>
<evidence type="ECO:0000256" key="7">
    <source>
        <dbReference type="ARBA" id="ARBA00022984"/>
    </source>
</evidence>
<evidence type="ECO:0000256" key="10">
    <source>
        <dbReference type="ARBA" id="ARBA00038367"/>
    </source>
</evidence>
<dbReference type="PANTHER" id="PTHR43783">
    <property type="entry name" value="UDP-N-ACETYLGLUCOSAMINE 1-CARBOXYVINYLTRANSFERASE"/>
    <property type="match status" value="1"/>
</dbReference>
<name>A0ABR9AQ58_9BACT</name>
<dbReference type="Proteomes" id="UP000647133">
    <property type="component" value="Unassembled WGS sequence"/>
</dbReference>
<keyword evidence="18" id="KW-1185">Reference proteome</keyword>
<evidence type="ECO:0000256" key="4">
    <source>
        <dbReference type="ARBA" id="ARBA00022618"/>
    </source>
</evidence>
<keyword evidence="9" id="KW-0961">Cell wall biogenesis/degradation</keyword>
<comment type="caution">
    <text evidence="17">The sequence shown here is derived from an EMBL/GenBank/DDBJ whole genome shotgun (WGS) entry which is preliminary data.</text>
</comment>
<evidence type="ECO:0000256" key="13">
    <source>
        <dbReference type="ARBA" id="ARBA00042443"/>
    </source>
</evidence>
<proteinExistence type="inferred from homology"/>
<accession>A0ABR9AQ58</accession>
<dbReference type="EMBL" id="JACYTQ010000007">
    <property type="protein sequence ID" value="MBD8490476.1"/>
    <property type="molecule type" value="Genomic_DNA"/>
</dbReference>
<dbReference type="InterPro" id="IPR001986">
    <property type="entry name" value="Enolpyruvate_Tfrase_dom"/>
</dbReference>
<evidence type="ECO:0000259" key="16">
    <source>
        <dbReference type="Pfam" id="PF00275"/>
    </source>
</evidence>
<dbReference type="InterPro" id="IPR013792">
    <property type="entry name" value="RNA3'P_cycl/enolpyr_Trfase_a/b"/>
</dbReference>
<evidence type="ECO:0000256" key="1">
    <source>
        <dbReference type="ARBA" id="ARBA00004496"/>
    </source>
</evidence>